<dbReference type="AlphaFoldDB" id="A0AAQ3XZI0"/>
<accession>A0AAQ3XZI0</accession>
<sequence>MEYKIGMIIEGTVTGLQPYGAFVSLGDSMQGLIHVSEIQVGYTKNINSILNIGDKVNVQVIDIDEYSKKVSLSLRTLKSIPQPSGYRRKKYFTNKNKKIGFASLEKKLPQWILAALDDLSLK</sequence>
<dbReference type="PANTHER" id="PTHR10724">
    <property type="entry name" value="30S RIBOSOMAL PROTEIN S1"/>
    <property type="match status" value="1"/>
</dbReference>
<dbReference type="Gene3D" id="2.40.50.140">
    <property type="entry name" value="Nucleic acid-binding proteins"/>
    <property type="match status" value="1"/>
</dbReference>
<evidence type="ECO:0000313" key="3">
    <source>
        <dbReference type="Proteomes" id="UP000195141"/>
    </source>
</evidence>
<dbReference type="GO" id="GO:0003729">
    <property type="term" value="F:mRNA binding"/>
    <property type="evidence" value="ECO:0007669"/>
    <property type="project" value="UniProtKB-ARBA"/>
</dbReference>
<reference evidence="2" key="2">
    <citation type="submission" date="2024-03" db="EMBL/GenBank/DDBJ databases">
        <title>The Genome Sequence of Enterococcus sp. DIV0242b.</title>
        <authorList>
            <consortium name="The Broad Institute Genomics Platform"/>
            <consortium name="The Broad Institute Microbial Omics Core"/>
            <consortium name="The Broad Institute Genomic Center for Infectious Diseases"/>
            <person name="Earl A."/>
            <person name="Manson A."/>
            <person name="Gilmore M."/>
            <person name="Schwartman J."/>
            <person name="Shea T."/>
            <person name="Abouelleil A."/>
            <person name="Cao P."/>
            <person name="Chapman S."/>
            <person name="Cusick C."/>
            <person name="Young S."/>
            <person name="Neafsey D."/>
            <person name="Nusbaum C."/>
            <person name="Birren B."/>
        </authorList>
    </citation>
    <scope>NUCLEOTIDE SEQUENCE</scope>
    <source>
        <strain evidence="2">9E7_DIV0242</strain>
    </source>
</reference>
<evidence type="ECO:0000313" key="2">
    <source>
        <dbReference type="EMBL" id="WYJ90239.1"/>
    </source>
</evidence>
<keyword evidence="3" id="KW-1185">Reference proteome</keyword>
<reference evidence="2" key="1">
    <citation type="submission" date="2017-05" db="EMBL/GenBank/DDBJ databases">
        <authorList>
            <consortium name="The Broad Institute Genomics Platform"/>
            <consortium name="The Broad Institute Genomic Center for Infectious Diseases"/>
            <person name="Earl A."/>
            <person name="Manson A."/>
            <person name="Schwartman J."/>
            <person name="Gilmore M."/>
            <person name="Abouelleil A."/>
            <person name="Cao P."/>
            <person name="Chapman S."/>
            <person name="Cusick C."/>
            <person name="Shea T."/>
            <person name="Young S."/>
            <person name="Neafsey D."/>
            <person name="Nusbaum C."/>
            <person name="Birren B."/>
        </authorList>
    </citation>
    <scope>NUCLEOTIDE SEQUENCE</scope>
    <source>
        <strain evidence="2">9E7_DIV0242</strain>
    </source>
</reference>
<dbReference type="RefSeq" id="WP_339102052.1">
    <property type="nucleotide sequence ID" value="NZ_CP147247.1"/>
</dbReference>
<dbReference type="PROSITE" id="PS50126">
    <property type="entry name" value="S1"/>
    <property type="match status" value="1"/>
</dbReference>
<dbReference type="GO" id="GO:0006412">
    <property type="term" value="P:translation"/>
    <property type="evidence" value="ECO:0007669"/>
    <property type="project" value="TreeGrafter"/>
</dbReference>
<feature type="domain" description="S1 motif" evidence="1">
    <location>
        <begin position="6"/>
        <end position="75"/>
    </location>
</feature>
<dbReference type="SUPFAM" id="SSF50249">
    <property type="entry name" value="Nucleic acid-binding proteins"/>
    <property type="match status" value="1"/>
</dbReference>
<evidence type="ECO:0000259" key="1">
    <source>
        <dbReference type="PROSITE" id="PS50126"/>
    </source>
</evidence>
<dbReference type="InterPro" id="IPR003029">
    <property type="entry name" value="S1_domain"/>
</dbReference>
<proteinExistence type="predicted"/>
<dbReference type="Proteomes" id="UP000195141">
    <property type="component" value="Chromosome"/>
</dbReference>
<dbReference type="EMBL" id="CP147247">
    <property type="protein sequence ID" value="WYJ90239.1"/>
    <property type="molecule type" value="Genomic_DNA"/>
</dbReference>
<organism evidence="2 3">
    <name type="scientific">Candidatus Enterococcus clewellii</name>
    <dbReference type="NCBI Taxonomy" id="1834193"/>
    <lineage>
        <taxon>Bacteria</taxon>
        <taxon>Bacillati</taxon>
        <taxon>Bacillota</taxon>
        <taxon>Bacilli</taxon>
        <taxon>Lactobacillales</taxon>
        <taxon>Enterococcaceae</taxon>
        <taxon>Enterococcus</taxon>
    </lineage>
</organism>
<name>A0AAQ3XZI0_9ENTE</name>
<dbReference type="NCBIfam" id="NF040579">
    <property type="entry name" value="S1_dom_CvfD"/>
    <property type="match status" value="1"/>
</dbReference>
<dbReference type="GO" id="GO:0005737">
    <property type="term" value="C:cytoplasm"/>
    <property type="evidence" value="ECO:0007669"/>
    <property type="project" value="UniProtKB-ARBA"/>
</dbReference>
<dbReference type="SMART" id="SM00316">
    <property type="entry name" value="S1"/>
    <property type="match status" value="1"/>
</dbReference>
<dbReference type="GO" id="GO:0003735">
    <property type="term" value="F:structural constituent of ribosome"/>
    <property type="evidence" value="ECO:0007669"/>
    <property type="project" value="TreeGrafter"/>
</dbReference>
<dbReference type="FunFam" id="2.40.50.140:FF:000051">
    <property type="entry name" value="RNA-binding transcriptional accessory protein"/>
    <property type="match status" value="1"/>
</dbReference>
<protein>
    <submittedName>
        <fullName evidence="2">General stress protein 13</fullName>
    </submittedName>
</protein>
<dbReference type="InterPro" id="IPR050437">
    <property type="entry name" value="Ribos_protein_bS1-like"/>
</dbReference>
<dbReference type="Pfam" id="PF00575">
    <property type="entry name" value="S1"/>
    <property type="match status" value="1"/>
</dbReference>
<gene>
    <name evidence="2" type="ORF">A5888_001995</name>
</gene>
<dbReference type="InterPro" id="IPR012340">
    <property type="entry name" value="NA-bd_OB-fold"/>
</dbReference>